<organism evidence="1">
    <name type="scientific">freshwater metagenome</name>
    <dbReference type="NCBI Taxonomy" id="449393"/>
    <lineage>
        <taxon>unclassified sequences</taxon>
        <taxon>metagenomes</taxon>
        <taxon>ecological metagenomes</taxon>
    </lineage>
</organism>
<dbReference type="Gene3D" id="3.30.530.20">
    <property type="match status" value="1"/>
</dbReference>
<accession>A0A6J6P709</accession>
<dbReference type="SUPFAM" id="SSF55961">
    <property type="entry name" value="Bet v1-like"/>
    <property type="match status" value="1"/>
</dbReference>
<protein>
    <submittedName>
        <fullName evidence="1">Unannotated protein</fullName>
    </submittedName>
</protein>
<dbReference type="AlphaFoldDB" id="A0A6J6P709"/>
<dbReference type="CDD" id="cd07812">
    <property type="entry name" value="SRPBCC"/>
    <property type="match status" value="1"/>
</dbReference>
<dbReference type="EMBL" id="CAEZXR010000053">
    <property type="protein sequence ID" value="CAB4695231.1"/>
    <property type="molecule type" value="Genomic_DNA"/>
</dbReference>
<name>A0A6J6P709_9ZZZZ</name>
<reference evidence="1" key="1">
    <citation type="submission" date="2020-05" db="EMBL/GenBank/DDBJ databases">
        <authorList>
            <person name="Chiriac C."/>
            <person name="Salcher M."/>
            <person name="Ghai R."/>
            <person name="Kavagutti S V."/>
        </authorList>
    </citation>
    <scope>NUCLEOTIDE SEQUENCE</scope>
</reference>
<sequence length="155" mass="17429">MTDTYEALLEDSIEIDAPPATVWPFVADLKKMADRSPQVVRSWVRGGEVREGATFINLNRQGPLFWPTQAKVVSYDVAERFAFRVKENRVIWSFTLEPTATGGTRLTERRETPQGISNVSLRLTKAILGGQESFTARLRDGMRQTLASIKADAER</sequence>
<dbReference type="Pfam" id="PF10604">
    <property type="entry name" value="Polyketide_cyc2"/>
    <property type="match status" value="1"/>
</dbReference>
<dbReference type="InterPro" id="IPR023393">
    <property type="entry name" value="START-like_dom_sf"/>
</dbReference>
<dbReference type="InterPro" id="IPR019587">
    <property type="entry name" value="Polyketide_cyclase/dehydratase"/>
</dbReference>
<gene>
    <name evidence="1" type="ORF">UFOPK2579_00643</name>
</gene>
<proteinExistence type="predicted"/>
<evidence type="ECO:0000313" key="1">
    <source>
        <dbReference type="EMBL" id="CAB4695231.1"/>
    </source>
</evidence>